<dbReference type="Pfam" id="PF01553">
    <property type="entry name" value="Acyltransferase"/>
    <property type="match status" value="1"/>
</dbReference>
<evidence type="ECO:0000256" key="7">
    <source>
        <dbReference type="SAM" id="Phobius"/>
    </source>
</evidence>
<dbReference type="GO" id="GO:0010143">
    <property type="term" value="P:cutin biosynthetic process"/>
    <property type="evidence" value="ECO:0007669"/>
    <property type="project" value="TreeGrafter"/>
</dbReference>
<dbReference type="GO" id="GO:0090447">
    <property type="term" value="F:glycerol-3-phosphate 2-O-acyltransferase activity"/>
    <property type="evidence" value="ECO:0007669"/>
    <property type="project" value="TreeGrafter"/>
</dbReference>
<keyword evidence="4 7" id="KW-0812">Transmembrane</keyword>
<dbReference type="PANTHER" id="PTHR15486">
    <property type="entry name" value="ANCIENT UBIQUITOUS PROTEIN"/>
    <property type="match status" value="1"/>
</dbReference>
<keyword evidence="3" id="KW-0808">Transferase</keyword>
<organism evidence="9 10">
    <name type="scientific">Rhynchospora pubera</name>
    <dbReference type="NCBI Taxonomy" id="906938"/>
    <lineage>
        <taxon>Eukaryota</taxon>
        <taxon>Viridiplantae</taxon>
        <taxon>Streptophyta</taxon>
        <taxon>Embryophyta</taxon>
        <taxon>Tracheophyta</taxon>
        <taxon>Spermatophyta</taxon>
        <taxon>Magnoliopsida</taxon>
        <taxon>Liliopsida</taxon>
        <taxon>Poales</taxon>
        <taxon>Cyperaceae</taxon>
        <taxon>Cyperoideae</taxon>
        <taxon>Rhynchosporeae</taxon>
        <taxon>Rhynchospora</taxon>
    </lineage>
</organism>
<dbReference type="InterPro" id="IPR002123">
    <property type="entry name" value="Plipid/glycerol_acylTrfase"/>
</dbReference>
<dbReference type="Pfam" id="PF23270">
    <property type="entry name" value="HAD_RAM2_N"/>
    <property type="match status" value="1"/>
</dbReference>
<comment type="subcellular location">
    <subcellularLocation>
        <location evidence="1">Membrane</location>
        <topology evidence="1">Multi-pass membrane protein</topology>
    </subcellularLocation>
</comment>
<comment type="caution">
    <text evidence="9">The sequence shown here is derived from an EMBL/GenBank/DDBJ whole genome shotgun (WGS) entry which is preliminary data.</text>
</comment>
<dbReference type="GO" id="GO:0016020">
    <property type="term" value="C:membrane"/>
    <property type="evidence" value="ECO:0007669"/>
    <property type="project" value="UniProtKB-SubCell"/>
</dbReference>
<dbReference type="EMBL" id="JAMFTS010000003">
    <property type="protein sequence ID" value="KAJ4772300.1"/>
    <property type="molecule type" value="Genomic_DNA"/>
</dbReference>
<feature type="domain" description="Phospholipid/glycerol acyltransferase" evidence="8">
    <location>
        <begin position="362"/>
        <end position="464"/>
    </location>
</feature>
<dbReference type="SMART" id="SM00563">
    <property type="entry name" value="PlsC"/>
    <property type="match status" value="1"/>
</dbReference>
<comment type="similarity">
    <text evidence="2">Belongs to the GPAT/DAPAT family.</text>
</comment>
<evidence type="ECO:0000259" key="8">
    <source>
        <dbReference type="SMART" id="SM00563"/>
    </source>
</evidence>
<feature type="transmembrane region" description="Helical" evidence="7">
    <location>
        <begin position="85"/>
        <end position="115"/>
    </location>
</feature>
<evidence type="ECO:0000256" key="5">
    <source>
        <dbReference type="ARBA" id="ARBA00022989"/>
    </source>
</evidence>
<proteinExistence type="inferred from homology"/>
<feature type="transmembrane region" description="Helical" evidence="7">
    <location>
        <begin position="294"/>
        <end position="316"/>
    </location>
</feature>
<evidence type="ECO:0000256" key="6">
    <source>
        <dbReference type="ARBA" id="ARBA00023136"/>
    </source>
</evidence>
<dbReference type="Proteomes" id="UP001140206">
    <property type="component" value="Chromosome 3"/>
</dbReference>
<evidence type="ECO:0000256" key="1">
    <source>
        <dbReference type="ARBA" id="ARBA00004141"/>
    </source>
</evidence>
<evidence type="ECO:0000313" key="9">
    <source>
        <dbReference type="EMBL" id="KAJ4772300.1"/>
    </source>
</evidence>
<dbReference type="InterPro" id="IPR056462">
    <property type="entry name" value="HAD_RAM2/GPAT1-8"/>
</dbReference>
<keyword evidence="9" id="KW-0012">Acyltransferase</keyword>
<reference evidence="9" key="1">
    <citation type="submission" date="2022-08" db="EMBL/GenBank/DDBJ databases">
        <authorList>
            <person name="Marques A."/>
        </authorList>
    </citation>
    <scope>NUCLEOTIDE SEQUENCE</scope>
    <source>
        <strain evidence="9">RhyPub2mFocal</strain>
        <tissue evidence="9">Leaves</tissue>
    </source>
</reference>
<name>A0AAV8DWG1_9POAL</name>
<gene>
    <name evidence="9" type="ORF">LUZ62_056557</name>
</gene>
<keyword evidence="6 7" id="KW-0472">Membrane</keyword>
<keyword evidence="10" id="KW-1185">Reference proteome</keyword>
<evidence type="ECO:0000313" key="10">
    <source>
        <dbReference type="Proteomes" id="UP001140206"/>
    </source>
</evidence>
<protein>
    <submittedName>
        <fullName evidence="9">Glycerol-3-phosphate acyltransferase 3</fullName>
    </submittedName>
</protein>
<evidence type="ECO:0000256" key="3">
    <source>
        <dbReference type="ARBA" id="ARBA00022679"/>
    </source>
</evidence>
<dbReference type="AlphaFoldDB" id="A0AAV8DWG1"/>
<sequence>MANKRGPTSLAHKLLRAFLQQSSSSTSTGSGSISQTNTNAQYCSTNSKLQNSPPISMGTFQSQSQKTMVVDVEGWLLKSPSAFPYFMVVALEAGGGGLLRGFLLLLLYPFICLLWNEMGMRIMVMVTFCGLRKQSVARVGRAILPKHLSEDVSLQGFDMLKRGHSHGHGRVVCVSRMPRVMVEAFLREYLELEDVLGTELEEFMGFYTGFMHGERERCKVLELKKAFKDGAVGFSSSSFAQSKLPFSYCKELLLVEKEEKRWNALPRKRYLKPLIFHDGRLAFRPTPLNTLTMFLWLPFGFILALVRLTISLSLPYKLSTPVLAMTNMKWRLLVQTTGNESGGNPTNVSEDNNSKTNHQRGQLFVCNHRTLIDPIYISVAINRPVQAVCYSLSRVSEILSPISTVRLTRDREEDAMIMGKLLDRGESVVVCPEGTTCREPYLLRFSPLFTELSDEVVPVAVNVKTSMFYATTAGGWKCFDSLYYLMNASMCYEVQFLDKIDTSDVRARKYSNTDMANQVQRKIGKALGFQCTMLTRKDKYMMLAENDGIVGRS</sequence>
<dbReference type="PANTHER" id="PTHR15486:SF62">
    <property type="entry name" value="GLYCEROL-3-PHOSPHATE ACYLTRANSFERASE 2-RELATED"/>
    <property type="match status" value="1"/>
</dbReference>
<accession>A0AAV8DWG1</accession>
<evidence type="ECO:0000256" key="2">
    <source>
        <dbReference type="ARBA" id="ARBA00007937"/>
    </source>
</evidence>
<dbReference type="GO" id="GO:0016791">
    <property type="term" value="F:phosphatase activity"/>
    <property type="evidence" value="ECO:0007669"/>
    <property type="project" value="TreeGrafter"/>
</dbReference>
<evidence type="ECO:0000256" key="4">
    <source>
        <dbReference type="ARBA" id="ARBA00022692"/>
    </source>
</evidence>
<dbReference type="SUPFAM" id="SSF69593">
    <property type="entry name" value="Glycerol-3-phosphate (1)-acyltransferase"/>
    <property type="match status" value="1"/>
</dbReference>
<keyword evidence="5 7" id="KW-1133">Transmembrane helix</keyword>